<dbReference type="Pfam" id="PF04343">
    <property type="entry name" value="DUF488"/>
    <property type="match status" value="1"/>
</dbReference>
<evidence type="ECO:0000313" key="1">
    <source>
        <dbReference type="EMBL" id="MDY5141191.1"/>
    </source>
</evidence>
<dbReference type="GeneID" id="92813358"/>
<evidence type="ECO:0000313" key="2">
    <source>
        <dbReference type="EMBL" id="MDY5146705.1"/>
    </source>
</evidence>
<dbReference type="PANTHER" id="PTHR39337:SF1">
    <property type="entry name" value="BLR5642 PROTEIN"/>
    <property type="match status" value="1"/>
</dbReference>
<dbReference type="EMBL" id="JAWNFY010000017">
    <property type="protein sequence ID" value="MDY5146705.1"/>
    <property type="molecule type" value="Genomic_DNA"/>
</dbReference>
<proteinExistence type="predicted"/>
<protein>
    <submittedName>
        <fullName evidence="1">DUF488 domain-containing protein</fullName>
    </submittedName>
</protein>
<dbReference type="AlphaFoldDB" id="A0AAW9HMH2"/>
<dbReference type="InterPro" id="IPR007438">
    <property type="entry name" value="DUF488"/>
</dbReference>
<accession>A0AAW9HMH2</accession>
<evidence type="ECO:0000313" key="4">
    <source>
        <dbReference type="Proteomes" id="UP001288320"/>
    </source>
</evidence>
<gene>
    <name evidence="1" type="ORF">R6G74_07730</name>
    <name evidence="2" type="ORF">R6P33_06720</name>
</gene>
<dbReference type="Proteomes" id="UP001284901">
    <property type="component" value="Unassembled WGS sequence"/>
</dbReference>
<sequence length="150" mass="16733">MATTILGWGYEGKTISDLLDTLEANRVHTVVDIRLTPISRKQGFSKTRLRQAVESTGTRYVHMRSLGNPKDNRAAFAQPGTPEAYAAHARFRNEVLATPDARVAIHEIADLAHDGTILVLCFEANHQQCHRKLVIEETRAVLEEAERFAA</sequence>
<keyword evidence="3" id="KW-1185">Reference proteome</keyword>
<name>A0AAW9HMH2_9ACTO</name>
<dbReference type="RefSeq" id="WP_087070079.1">
    <property type="nucleotide sequence ID" value="NZ_CAUPFC010000012.1"/>
</dbReference>
<dbReference type="PANTHER" id="PTHR39337">
    <property type="entry name" value="BLR5642 PROTEIN"/>
    <property type="match status" value="1"/>
</dbReference>
<reference evidence="1 3" key="1">
    <citation type="submission" date="2023-10" db="EMBL/GenBank/DDBJ databases">
        <title>Whole Genome based description of the genera Actinobaculum and Actinotignum reveals a complex phylogenetic relationship within the species included in the genus Actinotignum.</title>
        <authorList>
            <person name="Jensen C.S."/>
            <person name="Dargis R."/>
            <person name="Kemp M."/>
            <person name="Christensen J.J."/>
        </authorList>
    </citation>
    <scope>NUCLEOTIDE SEQUENCE</scope>
    <source>
        <strain evidence="2 3">SLA_B089</strain>
        <strain evidence="1">SLA_B245</strain>
    </source>
</reference>
<comment type="caution">
    <text evidence="1">The sequence shown here is derived from an EMBL/GenBank/DDBJ whole genome shotgun (WGS) entry which is preliminary data.</text>
</comment>
<dbReference type="EMBL" id="JAWNFV010000017">
    <property type="protein sequence ID" value="MDY5141191.1"/>
    <property type="molecule type" value="Genomic_DNA"/>
</dbReference>
<dbReference type="Proteomes" id="UP001288320">
    <property type="component" value="Unassembled WGS sequence"/>
</dbReference>
<organism evidence="1 4">
    <name type="scientific">Actinotignum timonense</name>
    <dbReference type="NCBI Taxonomy" id="1870995"/>
    <lineage>
        <taxon>Bacteria</taxon>
        <taxon>Bacillati</taxon>
        <taxon>Actinomycetota</taxon>
        <taxon>Actinomycetes</taxon>
        <taxon>Actinomycetales</taxon>
        <taxon>Actinomycetaceae</taxon>
        <taxon>Actinotignum</taxon>
    </lineage>
</organism>
<evidence type="ECO:0000313" key="3">
    <source>
        <dbReference type="Proteomes" id="UP001284901"/>
    </source>
</evidence>